<keyword evidence="2" id="KW-1133">Transmembrane helix</keyword>
<dbReference type="Proteomes" id="UP000243876">
    <property type="component" value="Unassembled WGS sequence"/>
</dbReference>
<protein>
    <submittedName>
        <fullName evidence="3">SPOSA6832_02059-mRNA-1:cds</fullName>
    </submittedName>
</protein>
<feature type="transmembrane region" description="Helical" evidence="2">
    <location>
        <begin position="364"/>
        <end position="386"/>
    </location>
</feature>
<accession>A0A0D6EKK5</accession>
<dbReference type="PANTHER" id="PTHR34391:SF2">
    <property type="entry name" value="TRP C-TERMINAL DOMAIN-CONTAINING PROTEIN"/>
    <property type="match status" value="1"/>
</dbReference>
<dbReference type="InterPro" id="IPR040410">
    <property type="entry name" value="UPF0658_Golgi"/>
</dbReference>
<evidence type="ECO:0000313" key="3">
    <source>
        <dbReference type="EMBL" id="CEQ40441.1"/>
    </source>
</evidence>
<feature type="transmembrane region" description="Helical" evidence="2">
    <location>
        <begin position="243"/>
        <end position="269"/>
    </location>
</feature>
<dbReference type="OrthoDB" id="2448307at2759"/>
<dbReference type="GO" id="GO:0005794">
    <property type="term" value="C:Golgi apparatus"/>
    <property type="evidence" value="ECO:0007669"/>
    <property type="project" value="TreeGrafter"/>
</dbReference>
<feature type="transmembrane region" description="Helical" evidence="2">
    <location>
        <begin position="307"/>
        <end position="325"/>
    </location>
</feature>
<feature type="region of interest" description="Disordered" evidence="1">
    <location>
        <begin position="452"/>
        <end position="473"/>
    </location>
</feature>
<organism evidence="3 4">
    <name type="scientific">Sporidiobolus salmonicolor</name>
    <name type="common">Yeast-like fungus</name>
    <name type="synonym">Sporobolomyces salmonicolor</name>
    <dbReference type="NCBI Taxonomy" id="5005"/>
    <lineage>
        <taxon>Eukaryota</taxon>
        <taxon>Fungi</taxon>
        <taxon>Dikarya</taxon>
        <taxon>Basidiomycota</taxon>
        <taxon>Pucciniomycotina</taxon>
        <taxon>Microbotryomycetes</taxon>
        <taxon>Sporidiobolales</taxon>
        <taxon>Sporidiobolaceae</taxon>
        <taxon>Sporobolomyces</taxon>
    </lineage>
</organism>
<sequence>MAAVLRRLRPLLPTTVPTQAWLAVTLLETIVDVVIVAVLLNSFETKLWQTVLQRDEKSVLPVYLGLGALTDWDDGCKSWRGGKRCAEAVEGRKCRTERLGGPVLPDFDNFPQIARRPANIPPFALQLALAFDALVAKNTIQVVALLLFNTLFVVYAAIQIHEIRDLIDGSALKVLVWFIPGMISLTELTYLLTIWPIYKVCRAVHLKVSSRRPLTFIRRFTHEQEFGWSVFKRIGADRRIKRCYAWFQVFVCILKFDLFFFLAFSLQLVFLVPTQTSAERWLTVAALPVTLLILILGFVAVKREHRLLFWVFASGCALGCAYFIYKVRFCPPLRCDTLLITPVPQLFIISRDRHTDYKLVFKSLTVFAAFSLAALLWTAVTVGICYHNFERGLKYHSAFSSSALLAFRLRTQFAPPTLAVTRQALASTSQLDLNPKSDDLSSQGHVLDDYSTPGNTGYYGSGGHRSQYRMSLD</sequence>
<dbReference type="PANTHER" id="PTHR34391">
    <property type="entry name" value="UPF0658 GOLGI APPARATUS MEMBRANE PROTEIN C1952.10C-RELATED"/>
    <property type="match status" value="1"/>
</dbReference>
<reference evidence="4" key="1">
    <citation type="submission" date="2015-02" db="EMBL/GenBank/DDBJ databases">
        <authorList>
            <person name="Gon?alves P."/>
        </authorList>
    </citation>
    <scope>NUCLEOTIDE SEQUENCE [LARGE SCALE GENOMIC DNA]</scope>
</reference>
<gene>
    <name evidence="3" type="primary">SPOSA6832_02059</name>
</gene>
<feature type="transmembrane region" description="Helical" evidence="2">
    <location>
        <begin position="281"/>
        <end position="300"/>
    </location>
</feature>
<keyword evidence="2" id="KW-0812">Transmembrane</keyword>
<evidence type="ECO:0000256" key="1">
    <source>
        <dbReference type="SAM" id="MobiDB-lite"/>
    </source>
</evidence>
<evidence type="ECO:0000313" key="4">
    <source>
        <dbReference type="Proteomes" id="UP000243876"/>
    </source>
</evidence>
<evidence type="ECO:0000256" key="2">
    <source>
        <dbReference type="SAM" id="Phobius"/>
    </source>
</evidence>
<feature type="transmembrane region" description="Helical" evidence="2">
    <location>
        <begin position="178"/>
        <end position="198"/>
    </location>
</feature>
<name>A0A0D6EKK5_SPOSA</name>
<keyword evidence="4" id="KW-1185">Reference proteome</keyword>
<feature type="non-terminal residue" evidence="3">
    <location>
        <position position="1"/>
    </location>
</feature>
<keyword evidence="2" id="KW-0472">Membrane</keyword>
<proteinExistence type="predicted"/>
<dbReference type="EMBL" id="CENE01000006">
    <property type="protein sequence ID" value="CEQ40441.1"/>
    <property type="molecule type" value="Genomic_DNA"/>
</dbReference>
<feature type="transmembrane region" description="Helical" evidence="2">
    <location>
        <begin position="139"/>
        <end position="158"/>
    </location>
</feature>
<dbReference type="AlphaFoldDB" id="A0A0D6EKK5"/>
<feature type="transmembrane region" description="Helical" evidence="2">
    <location>
        <begin position="20"/>
        <end position="40"/>
    </location>
</feature>